<proteinExistence type="predicted"/>
<dbReference type="AlphaFoldDB" id="A0A9N9P0S0"/>
<name>A0A9N9P0S0_9GLOM</name>
<organism evidence="2 3">
    <name type="scientific">Dentiscutata erythropus</name>
    <dbReference type="NCBI Taxonomy" id="1348616"/>
    <lineage>
        <taxon>Eukaryota</taxon>
        <taxon>Fungi</taxon>
        <taxon>Fungi incertae sedis</taxon>
        <taxon>Mucoromycota</taxon>
        <taxon>Glomeromycotina</taxon>
        <taxon>Glomeromycetes</taxon>
        <taxon>Diversisporales</taxon>
        <taxon>Gigasporaceae</taxon>
        <taxon>Dentiscutata</taxon>
    </lineage>
</organism>
<evidence type="ECO:0000313" key="2">
    <source>
        <dbReference type="EMBL" id="CAG8773952.1"/>
    </source>
</evidence>
<accession>A0A9N9P0S0</accession>
<evidence type="ECO:0000256" key="1">
    <source>
        <dbReference type="SAM" id="Coils"/>
    </source>
</evidence>
<protein>
    <submittedName>
        <fullName evidence="2">3128_t:CDS:1</fullName>
    </submittedName>
</protein>
<dbReference type="OrthoDB" id="2384147at2759"/>
<feature type="non-terminal residue" evidence="2">
    <location>
        <position position="379"/>
    </location>
</feature>
<dbReference type="EMBL" id="CAJVPY010020048">
    <property type="protein sequence ID" value="CAG8773952.1"/>
    <property type="molecule type" value="Genomic_DNA"/>
</dbReference>
<keyword evidence="1" id="KW-0175">Coiled coil</keyword>
<comment type="caution">
    <text evidence="2">The sequence shown here is derived from an EMBL/GenBank/DDBJ whole genome shotgun (WGS) entry which is preliminary data.</text>
</comment>
<keyword evidence="3" id="KW-1185">Reference proteome</keyword>
<reference evidence="2" key="1">
    <citation type="submission" date="2021-06" db="EMBL/GenBank/DDBJ databases">
        <authorList>
            <person name="Kallberg Y."/>
            <person name="Tangrot J."/>
            <person name="Rosling A."/>
        </authorList>
    </citation>
    <scope>NUCLEOTIDE SEQUENCE</scope>
    <source>
        <strain evidence="2">MA453B</strain>
    </source>
</reference>
<evidence type="ECO:0000313" key="3">
    <source>
        <dbReference type="Proteomes" id="UP000789405"/>
    </source>
</evidence>
<dbReference type="Proteomes" id="UP000789405">
    <property type="component" value="Unassembled WGS sequence"/>
</dbReference>
<feature type="coiled-coil region" evidence="1">
    <location>
        <begin position="65"/>
        <end position="144"/>
    </location>
</feature>
<sequence length="379" mass="43771">MADPFFNKISQLEKTLEHQLKEILRLEYEIQERKNSLDFFREENCLLKQKLKKLQKYATNQELEINNNYQHLHELEKKISQLENIFSQWQAERNKIKLLQEQNASLYSTVNNLSSQLEEKKNILRETNKLIQEQKKNLKDGETNLYKIISNYGALCIENLSLKTHLSDKNEAIKQYKVLVSDFNDKTNSEPINYISYSSLAEIKLIDITQKYKKWKARFKKNNLRKNIYNPDIPNQNKSNPKNMADAGRLTVLPSIAPILAAYPSYTGQVPPDEYLDGLEGALMAIEANMAAAEGANAGAFNEVIRCQLLSSKMAGRFTPVPANDPFTVGAPAINTREYQLRIRIGNPQTVNEFFQQLRTAYHEFVKRPMPHNFGFYPS</sequence>
<gene>
    <name evidence="2" type="ORF">DERYTH_LOCUS18964</name>
</gene>